<dbReference type="VEuPathDB" id="FungiDB:BO70DRAFT_361814"/>
<dbReference type="Proteomes" id="UP000247233">
    <property type="component" value="Unassembled WGS sequence"/>
</dbReference>
<sequence length="481" mass="52450">MPLTILSQTQLRSLLLSLTRDQIIDLQQNLANALRDYSTGSQEKGCAAAYQPQRTAITRQNGCTTLFMPASTGHTLGMKMISLQDNGQAGCSVDPGLDLLSTSTTRTGSSSASSRVNQRKSMSSMSSDASERSISSSHDGAETETEVEGETSSSPSSSRKSLFPGCVNQQPIDTGLSNTLGAWPAAGTRDTSPQGSVTLLDETSLPFGLINAHELTPFRTALTSTMMLNKRRRIRTVVVFGAGKQAYWHIRLALTLRGTEIKRVYIINRSFERAAHLLRDIYSPENNSWRSDVKFSAVSTDFNDYPRILHDALLKADAIFCCTPSIDPLFPAHILTSRDGRQKGRLITAIGSYKPHMTELPPDLLRDEVHISTSHRHFHKHIKRSGVVVVDSLDAALKEAGEIVQAGIKPHQVVELGELLIVKEASRGEAGGDDGKSLRDWVERGNVIYKSVGMGLMDLVTGGDLVRLAREMGVGTTLEEF</sequence>
<dbReference type="EMBL" id="MSFL01000011">
    <property type="protein sequence ID" value="PWY82897.1"/>
    <property type="molecule type" value="Genomic_DNA"/>
</dbReference>
<feature type="compositionally biased region" description="Low complexity" evidence="2">
    <location>
        <begin position="121"/>
        <end position="137"/>
    </location>
</feature>
<dbReference type="InterPro" id="IPR036291">
    <property type="entry name" value="NAD(P)-bd_dom_sf"/>
</dbReference>
<evidence type="ECO:0000313" key="3">
    <source>
        <dbReference type="EMBL" id="PWY82897.1"/>
    </source>
</evidence>
<dbReference type="SUPFAM" id="SSF51735">
    <property type="entry name" value="NAD(P)-binding Rossmann-fold domains"/>
    <property type="match status" value="1"/>
</dbReference>
<name>A0A317WC03_9EURO</name>
<dbReference type="GO" id="GO:0005737">
    <property type="term" value="C:cytoplasm"/>
    <property type="evidence" value="ECO:0007669"/>
    <property type="project" value="TreeGrafter"/>
</dbReference>
<comment type="similarity">
    <text evidence="1">Belongs to the ornithine cyclodeaminase/mu-crystallin family.</text>
</comment>
<dbReference type="InterPro" id="IPR023401">
    <property type="entry name" value="ODC_N"/>
</dbReference>
<evidence type="ECO:0000256" key="2">
    <source>
        <dbReference type="SAM" id="MobiDB-lite"/>
    </source>
</evidence>
<dbReference type="AlphaFoldDB" id="A0A317WC03"/>
<feature type="region of interest" description="Disordered" evidence="2">
    <location>
        <begin position="102"/>
        <end position="168"/>
    </location>
</feature>
<dbReference type="GeneID" id="37065370"/>
<comment type="caution">
    <text evidence="3">The sequence shown here is derived from an EMBL/GenBank/DDBJ whole genome shotgun (WGS) entry which is preliminary data.</text>
</comment>
<organism evidence="3 4">
    <name type="scientific">Aspergillus heteromorphus CBS 117.55</name>
    <dbReference type="NCBI Taxonomy" id="1448321"/>
    <lineage>
        <taxon>Eukaryota</taxon>
        <taxon>Fungi</taxon>
        <taxon>Dikarya</taxon>
        <taxon>Ascomycota</taxon>
        <taxon>Pezizomycotina</taxon>
        <taxon>Eurotiomycetes</taxon>
        <taxon>Eurotiomycetidae</taxon>
        <taxon>Eurotiales</taxon>
        <taxon>Aspergillaceae</taxon>
        <taxon>Aspergillus</taxon>
        <taxon>Aspergillus subgen. Circumdati</taxon>
    </lineage>
</organism>
<dbReference type="STRING" id="1448321.A0A317WC03"/>
<keyword evidence="4" id="KW-1185">Reference proteome</keyword>
<dbReference type="PANTHER" id="PTHR13812:SF19">
    <property type="entry name" value="KETIMINE REDUCTASE MU-CRYSTALLIN"/>
    <property type="match status" value="1"/>
</dbReference>
<evidence type="ECO:0000313" key="4">
    <source>
        <dbReference type="Proteomes" id="UP000247233"/>
    </source>
</evidence>
<protein>
    <submittedName>
        <fullName evidence="3">NAD(P)-binding protein</fullName>
    </submittedName>
</protein>
<reference evidence="3 4" key="1">
    <citation type="submission" date="2016-12" db="EMBL/GenBank/DDBJ databases">
        <title>The genomes of Aspergillus section Nigri reveals drivers in fungal speciation.</title>
        <authorList>
            <consortium name="DOE Joint Genome Institute"/>
            <person name="Vesth T.C."/>
            <person name="Nybo J."/>
            <person name="Theobald S."/>
            <person name="Brandl J."/>
            <person name="Frisvad J.C."/>
            <person name="Nielsen K.F."/>
            <person name="Lyhne E.K."/>
            <person name="Kogle M.E."/>
            <person name="Kuo A."/>
            <person name="Riley R."/>
            <person name="Clum A."/>
            <person name="Nolan M."/>
            <person name="Lipzen A."/>
            <person name="Salamov A."/>
            <person name="Henrissat B."/>
            <person name="Wiebenga A."/>
            <person name="De Vries R.P."/>
            <person name="Grigoriev I.V."/>
            <person name="Mortensen U.H."/>
            <person name="Andersen M.R."/>
            <person name="Baker S.E."/>
        </authorList>
    </citation>
    <scope>NUCLEOTIDE SEQUENCE [LARGE SCALE GENOMIC DNA]</scope>
    <source>
        <strain evidence="3 4">CBS 117.55</strain>
    </source>
</reference>
<dbReference type="Gene3D" id="3.30.1780.10">
    <property type="entry name" value="ornithine cyclodeaminase, domain 1"/>
    <property type="match status" value="1"/>
</dbReference>
<dbReference type="InterPro" id="IPR003462">
    <property type="entry name" value="ODC_Mu_crystall"/>
</dbReference>
<gene>
    <name evidence="3" type="ORF">BO70DRAFT_361814</name>
</gene>
<dbReference type="RefSeq" id="XP_025399611.1">
    <property type="nucleotide sequence ID" value="XM_025543133.1"/>
</dbReference>
<proteinExistence type="inferred from homology"/>
<accession>A0A317WC03</accession>
<feature type="compositionally biased region" description="Low complexity" evidence="2">
    <location>
        <begin position="102"/>
        <end position="114"/>
    </location>
</feature>
<dbReference type="Gene3D" id="3.40.50.720">
    <property type="entry name" value="NAD(P)-binding Rossmann-like Domain"/>
    <property type="match status" value="1"/>
</dbReference>
<dbReference type="OrthoDB" id="41492at2759"/>
<dbReference type="PANTHER" id="PTHR13812">
    <property type="entry name" value="KETIMINE REDUCTASE MU-CRYSTALLIN"/>
    <property type="match status" value="1"/>
</dbReference>
<dbReference type="FunFam" id="3.40.50.720:FF:000556">
    <property type="entry name" value="Proline utilization protein PrnX-like protein"/>
    <property type="match status" value="1"/>
</dbReference>
<evidence type="ECO:0000256" key="1">
    <source>
        <dbReference type="ARBA" id="ARBA00008903"/>
    </source>
</evidence>